<dbReference type="EMBL" id="FOHU01000005">
    <property type="protein sequence ID" value="SET16589.1"/>
    <property type="molecule type" value="Genomic_DNA"/>
</dbReference>
<accession>A0A1I0CAP8</accession>
<dbReference type="SUPFAM" id="SSF55136">
    <property type="entry name" value="Probable bacterial effector-binding domain"/>
    <property type="match status" value="1"/>
</dbReference>
<gene>
    <name evidence="2" type="ORF">SAMN05660297_01564</name>
</gene>
<dbReference type="PANTHER" id="PTHR40055:SF1">
    <property type="entry name" value="TRANSCRIPTIONAL REGULATOR YGIV-RELATED"/>
    <property type="match status" value="1"/>
</dbReference>
<dbReference type="STRING" id="426128.SAMN05660297_01564"/>
<protein>
    <submittedName>
        <fullName evidence="2">Effector-binding domain-containing protein</fullName>
    </submittedName>
</protein>
<dbReference type="SMART" id="SM00871">
    <property type="entry name" value="AraC_E_bind"/>
    <property type="match status" value="1"/>
</dbReference>
<evidence type="ECO:0000313" key="3">
    <source>
        <dbReference type="Proteomes" id="UP000199568"/>
    </source>
</evidence>
<feature type="domain" description="AraC effector-binding" evidence="1">
    <location>
        <begin position="3"/>
        <end position="152"/>
    </location>
</feature>
<keyword evidence="3" id="KW-1185">Reference proteome</keyword>
<dbReference type="RefSeq" id="WP_090441836.1">
    <property type="nucleotide sequence ID" value="NZ_FOHU01000005.1"/>
</dbReference>
<dbReference type="Pfam" id="PF06445">
    <property type="entry name" value="GyrI-like"/>
    <property type="match status" value="1"/>
</dbReference>
<dbReference type="InterPro" id="IPR050908">
    <property type="entry name" value="SmbC-like"/>
</dbReference>
<dbReference type="InterPro" id="IPR029442">
    <property type="entry name" value="GyrI-like"/>
</dbReference>
<evidence type="ECO:0000259" key="1">
    <source>
        <dbReference type="SMART" id="SM00871"/>
    </source>
</evidence>
<reference evidence="2 3" key="1">
    <citation type="submission" date="2016-10" db="EMBL/GenBank/DDBJ databases">
        <authorList>
            <person name="de Groot N.N."/>
        </authorList>
    </citation>
    <scope>NUCLEOTIDE SEQUENCE [LARGE SCALE GENOMIC DNA]</scope>
    <source>
        <strain evidence="2 3">DSM 18979</strain>
    </source>
</reference>
<organism evidence="2 3">
    <name type="scientific">Natronincola peptidivorans</name>
    <dbReference type="NCBI Taxonomy" id="426128"/>
    <lineage>
        <taxon>Bacteria</taxon>
        <taxon>Bacillati</taxon>
        <taxon>Bacillota</taxon>
        <taxon>Clostridia</taxon>
        <taxon>Peptostreptococcales</taxon>
        <taxon>Natronincolaceae</taxon>
        <taxon>Natronincola</taxon>
    </lineage>
</organism>
<dbReference type="OrthoDB" id="9773308at2"/>
<sequence length="152" mass="17142">MNYKIELTEEAIQPVLSIRTRTTVDNLSEEIGKAYGVILQYLKEIGEEPLGVAFAAYYNMDMQDLDVEMGFPVSKPLEGKGEIKASEIPGGKQVSCMYKGPYKEMEPTYNAMMQWMKDNGHTATGAAYEFYYNSPMDVPESELLTKIVFPLK</sequence>
<dbReference type="Proteomes" id="UP000199568">
    <property type="component" value="Unassembled WGS sequence"/>
</dbReference>
<name>A0A1I0CAP8_9FIRM</name>
<dbReference type="InterPro" id="IPR011256">
    <property type="entry name" value="Reg_factor_effector_dom_sf"/>
</dbReference>
<dbReference type="InterPro" id="IPR010499">
    <property type="entry name" value="AraC_E-bd"/>
</dbReference>
<dbReference type="Gene3D" id="3.20.80.10">
    <property type="entry name" value="Regulatory factor, effector binding domain"/>
    <property type="match status" value="1"/>
</dbReference>
<proteinExistence type="predicted"/>
<dbReference type="PANTHER" id="PTHR40055">
    <property type="entry name" value="TRANSCRIPTIONAL REGULATOR YGIV-RELATED"/>
    <property type="match status" value="1"/>
</dbReference>
<evidence type="ECO:0000313" key="2">
    <source>
        <dbReference type="EMBL" id="SET16589.1"/>
    </source>
</evidence>
<dbReference type="AlphaFoldDB" id="A0A1I0CAP8"/>